<dbReference type="InterPro" id="IPR019734">
    <property type="entry name" value="TPR_rpt"/>
</dbReference>
<evidence type="ECO:0000313" key="5">
    <source>
        <dbReference type="Proteomes" id="UP001183615"/>
    </source>
</evidence>
<evidence type="ECO:0000259" key="3">
    <source>
        <dbReference type="Pfam" id="PF13191"/>
    </source>
</evidence>
<dbReference type="RefSeq" id="WP_311620012.1">
    <property type="nucleotide sequence ID" value="NZ_JAVREV010000015.1"/>
</dbReference>
<dbReference type="SUPFAM" id="SSF52540">
    <property type="entry name" value="P-loop containing nucleoside triphosphate hydrolases"/>
    <property type="match status" value="1"/>
</dbReference>
<evidence type="ECO:0000256" key="2">
    <source>
        <dbReference type="SAM" id="MobiDB-lite"/>
    </source>
</evidence>
<dbReference type="InterPro" id="IPR027417">
    <property type="entry name" value="P-loop_NTPase"/>
</dbReference>
<evidence type="ECO:0000313" key="4">
    <source>
        <dbReference type="EMBL" id="MDT0445840.1"/>
    </source>
</evidence>
<accession>A0ABU2SA73</accession>
<dbReference type="PANTHER" id="PTHR47691">
    <property type="entry name" value="REGULATOR-RELATED"/>
    <property type="match status" value="1"/>
</dbReference>
<proteinExistence type="predicted"/>
<reference evidence="5" key="1">
    <citation type="submission" date="2023-07" db="EMBL/GenBank/DDBJ databases">
        <title>30 novel species of actinomycetes from the DSMZ collection.</title>
        <authorList>
            <person name="Nouioui I."/>
        </authorList>
    </citation>
    <scope>NUCLEOTIDE SEQUENCE [LARGE SCALE GENOMIC DNA]</scope>
    <source>
        <strain evidence="5">DSM 41886</strain>
    </source>
</reference>
<dbReference type="Gene3D" id="1.25.40.10">
    <property type="entry name" value="Tetratricopeptide repeat domain"/>
    <property type="match status" value="1"/>
</dbReference>
<protein>
    <submittedName>
        <fullName evidence="4">Tetratricopeptide repeat protein</fullName>
    </submittedName>
</protein>
<dbReference type="Pfam" id="PF13176">
    <property type="entry name" value="TPR_7"/>
    <property type="match status" value="1"/>
</dbReference>
<dbReference type="SUPFAM" id="SSF48452">
    <property type="entry name" value="TPR-like"/>
    <property type="match status" value="1"/>
</dbReference>
<feature type="region of interest" description="Disordered" evidence="2">
    <location>
        <begin position="772"/>
        <end position="796"/>
    </location>
</feature>
<feature type="compositionally biased region" description="Pro residues" evidence="2">
    <location>
        <begin position="784"/>
        <end position="796"/>
    </location>
</feature>
<gene>
    <name evidence="4" type="ORF">RM779_25050</name>
</gene>
<dbReference type="Pfam" id="PF13424">
    <property type="entry name" value="TPR_12"/>
    <property type="match status" value="1"/>
</dbReference>
<keyword evidence="5" id="KW-1185">Reference proteome</keyword>
<organism evidence="4 5">
    <name type="scientific">Streptomyces johnsoniae</name>
    <dbReference type="NCBI Taxonomy" id="3075532"/>
    <lineage>
        <taxon>Bacteria</taxon>
        <taxon>Bacillati</taxon>
        <taxon>Actinomycetota</taxon>
        <taxon>Actinomycetes</taxon>
        <taxon>Kitasatosporales</taxon>
        <taxon>Streptomycetaceae</taxon>
        <taxon>Streptomyces</taxon>
    </lineage>
</organism>
<dbReference type="InterPro" id="IPR041664">
    <property type="entry name" value="AAA_16"/>
</dbReference>
<feature type="domain" description="Orc1-like AAA ATPase" evidence="3">
    <location>
        <begin position="133"/>
        <end position="255"/>
    </location>
</feature>
<dbReference type="Gene3D" id="3.40.50.300">
    <property type="entry name" value="P-loop containing nucleotide triphosphate hydrolases"/>
    <property type="match status" value="1"/>
</dbReference>
<name>A0ABU2SA73_9ACTN</name>
<dbReference type="EMBL" id="JAVREV010000015">
    <property type="protein sequence ID" value="MDT0445840.1"/>
    <property type="molecule type" value="Genomic_DNA"/>
</dbReference>
<feature type="repeat" description="TPR" evidence="1">
    <location>
        <begin position="574"/>
        <end position="607"/>
    </location>
</feature>
<dbReference type="PANTHER" id="PTHR47691:SF3">
    <property type="entry name" value="HTH-TYPE TRANSCRIPTIONAL REGULATOR RV0890C-RELATED"/>
    <property type="match status" value="1"/>
</dbReference>
<dbReference type="Pfam" id="PF13191">
    <property type="entry name" value="AAA_16"/>
    <property type="match status" value="1"/>
</dbReference>
<comment type="caution">
    <text evidence="4">The sequence shown here is derived from an EMBL/GenBank/DDBJ whole genome shotgun (WGS) entry which is preliminary data.</text>
</comment>
<keyword evidence="1" id="KW-0802">TPR repeat</keyword>
<feature type="compositionally biased region" description="Basic and acidic residues" evidence="2">
    <location>
        <begin position="772"/>
        <end position="783"/>
    </location>
</feature>
<evidence type="ECO:0000256" key="1">
    <source>
        <dbReference type="PROSITE-ProRule" id="PRU00339"/>
    </source>
</evidence>
<dbReference type="PROSITE" id="PS50005">
    <property type="entry name" value="TPR"/>
    <property type="match status" value="1"/>
</dbReference>
<dbReference type="Proteomes" id="UP001183615">
    <property type="component" value="Unassembled WGS sequence"/>
</dbReference>
<dbReference type="SMART" id="SM00028">
    <property type="entry name" value="TPR"/>
    <property type="match status" value="4"/>
</dbReference>
<dbReference type="PRINTS" id="PR00364">
    <property type="entry name" value="DISEASERSIST"/>
</dbReference>
<sequence>MALDRGQAEPARAELATILGQPRGQYDDMATQWARLTKTGAGAADIASLAETLARYGERDAALAEKLRHWVGRTLRNRPRLPDRADHHNVMDGFGQSWGMAVQARDILGGIHLHEQVTRPPVPRQLLPVPAHFTGRENDLDALDVMRNERRADRPQVIVVSGPAGVGKTTLVSQWLWQHKEEFPDGHLYADLKGYSPAPPVSPSDILGDLLRAFGRKELPEKLPELTALWRSVTAELRFALVLDNVLTAAVARLMLPSASGSLVVVTSRHRLTGLVTDGASFRHVGTLDERAAVELLSLSVGHERIAREQSAARQVVTLCASLPLAVCLAAARITARPEQPMARFVEALTRGAGPLGTLAVEGDRTMQTVLDESYAALAPDAADAYRRLGLLPIAVFDASLAGAALGSDEHEADRLLQLLLDVNLLEAVDGSRYRFHDLVRTHAVQWGRQEADAAREETVGRFLDWCLAGATAAEETLTPSHRTLGPRTYRHPPAPPFSLPDEGTAMAWLEIHRETLAAALRYAADAGWDDTVWQLTDALWPLFQRLRLYEFWADAHRRGLAAARRVGNRPAEARMLTSGGIGLRSAGRWEDAVEWFRQALDLARETSDRRDEAQALNGLGSSLKGAGRRAEAERCFTEALTLREEIGYRRGAALSRVRLGELALEAGDFARAVTFLRRACADLDAENDTYDGTRAGALLGFALVQQGDEREGLGRLHTAREHFAATGSGFWHGRVLDMLGQLAARRGDAAGAREFFEHALPLLTAAGAPEAERVAERLKEPAPETPEAPEFPGPS</sequence>
<dbReference type="InterPro" id="IPR011990">
    <property type="entry name" value="TPR-like_helical_dom_sf"/>
</dbReference>